<feature type="region of interest" description="Disordered" evidence="7">
    <location>
        <begin position="195"/>
        <end position="242"/>
    </location>
</feature>
<dbReference type="InterPro" id="IPR000595">
    <property type="entry name" value="cNMP-bd_dom"/>
</dbReference>
<evidence type="ECO:0000313" key="10">
    <source>
        <dbReference type="EMBL" id="CAE8643172.1"/>
    </source>
</evidence>
<feature type="domain" description="Cyclic nucleotide-binding" evidence="9">
    <location>
        <begin position="699"/>
        <end position="817"/>
    </location>
</feature>
<evidence type="ECO:0000256" key="3">
    <source>
        <dbReference type="ARBA" id="ARBA00022692"/>
    </source>
</evidence>
<dbReference type="Proteomes" id="UP000654075">
    <property type="component" value="Unassembled WGS sequence"/>
</dbReference>
<feature type="non-terminal residue" evidence="10">
    <location>
        <position position="866"/>
    </location>
</feature>
<comment type="subcellular location">
    <subcellularLocation>
        <location evidence="1">Membrane</location>
        <topology evidence="1">Multi-pass membrane protein</topology>
    </subcellularLocation>
</comment>
<dbReference type="InterPro" id="IPR014710">
    <property type="entry name" value="RmlC-like_jellyroll"/>
</dbReference>
<dbReference type="InterPro" id="IPR018490">
    <property type="entry name" value="cNMP-bd_dom_sf"/>
</dbReference>
<evidence type="ECO:0000256" key="7">
    <source>
        <dbReference type="SAM" id="MobiDB-lite"/>
    </source>
</evidence>
<dbReference type="SUPFAM" id="SSF51206">
    <property type="entry name" value="cAMP-binding domain-like"/>
    <property type="match status" value="1"/>
</dbReference>
<dbReference type="GO" id="GO:0042391">
    <property type="term" value="P:regulation of membrane potential"/>
    <property type="evidence" value="ECO:0007669"/>
    <property type="project" value="TreeGrafter"/>
</dbReference>
<dbReference type="Gene3D" id="2.60.120.10">
    <property type="entry name" value="Jelly Rolls"/>
    <property type="match status" value="1"/>
</dbReference>
<feature type="transmembrane region" description="Helical" evidence="8">
    <location>
        <begin position="595"/>
        <end position="620"/>
    </location>
</feature>
<organism evidence="10 11">
    <name type="scientific">Polarella glacialis</name>
    <name type="common">Dinoflagellate</name>
    <dbReference type="NCBI Taxonomy" id="89957"/>
    <lineage>
        <taxon>Eukaryota</taxon>
        <taxon>Sar</taxon>
        <taxon>Alveolata</taxon>
        <taxon>Dinophyceae</taxon>
        <taxon>Suessiales</taxon>
        <taxon>Suessiaceae</taxon>
        <taxon>Polarella</taxon>
    </lineage>
</organism>
<dbReference type="AlphaFoldDB" id="A0A813HYE5"/>
<name>A0A813HYE5_POLGL</name>
<keyword evidence="11" id="KW-1185">Reference proteome</keyword>
<dbReference type="PANTHER" id="PTHR10217:SF435">
    <property type="entry name" value="POTASSIUM VOLTAGE-GATED CHANNEL PROTEIN EAG"/>
    <property type="match status" value="1"/>
</dbReference>
<dbReference type="Gene3D" id="1.10.287.70">
    <property type="match status" value="1"/>
</dbReference>
<keyword evidence="6 8" id="KW-0472">Membrane</keyword>
<keyword evidence="3 8" id="KW-0812">Transmembrane</keyword>
<dbReference type="Gene3D" id="1.10.287.630">
    <property type="entry name" value="Helix hairpin bin"/>
    <property type="match status" value="1"/>
</dbReference>
<comment type="caution">
    <text evidence="10">The sequence shown here is derived from an EMBL/GenBank/DDBJ whole genome shotgun (WGS) entry which is preliminary data.</text>
</comment>
<keyword evidence="5" id="KW-0406">Ion transport</keyword>
<evidence type="ECO:0000256" key="1">
    <source>
        <dbReference type="ARBA" id="ARBA00004141"/>
    </source>
</evidence>
<dbReference type="InterPro" id="IPR050818">
    <property type="entry name" value="KCNH_animal-type"/>
</dbReference>
<sequence>HMWLKTSFFSYHRASSASDSGLVRRRSLDSVRTQFMISTKVGGTCHQPGLAVPLEQQLQQQLLIYLNGVTGSLELQLHLLQALELQPHVSAAAAEMIRAATANIQKGVQSLRHEVRHATSGQKRIRAAAANIQKGVQSVAEDATNEGEVSYRGLRQGVFSVPLQVPRPQPPEQYSKDIYEADGLKSDVDDEYHLDDEVSAGHGPDSEQDSLNGGGQRPQPPDTIEQDSNVAPTASITASSISESCSDTEIHVVARSHYARRQASGLQEVLALRKEEAALAAADAADAELSTEFKKHPGDYGSDEVCNIKSDDANEKAFQICPGGVLNPHWVGRLLWDFLVMFLVIMDATVLPFQLAFKGTAPPVSFDVSWLWLTSMFFSGDIVINFMTAYEAGPKDRGVYPGTLITSKIKIARNYFLTWFGIDLLGTVPWPQLAQVLTGATDSSDSSAQVAKLTRFVKFVRCLRLLRMLRLARLGAIWERIEGKCGSMFLIQFMALLRVLLTVVAICHWNACIWWLIGLPRSLLTEIMSDEAQLQYFEAPHWTTVLRNNGPYDTQPWRWLDKTQAECYVFCFYWTLGVMRTMPAEVTPVNLPERLFVLLFMFFALSAFAVCVAQITQAFFKLRERKRTFNEEMATVRMYLRRINVDEPIQARVKAYLRHLFERRRIQAKETNFLQALPPSMLNKLKACRMISEFNKLSILDGLGAHIMAKLYEHVDIWDLMPGDILCTAGQEAVAAWILVSGRLYLRHIGRTRRQEADLRKLQDEGAPAEGGDVMSPSTVDQECLLTEEPVFSQGTVVAHESCEVIRLDKVSFIHLLQQSNGKQLQGFLTRQRRSIKQGTSKNEIDLTEPDDLDLGISIAAVSAVG</sequence>
<feature type="transmembrane region" description="Helical" evidence="8">
    <location>
        <begin position="496"/>
        <end position="517"/>
    </location>
</feature>
<evidence type="ECO:0000256" key="2">
    <source>
        <dbReference type="ARBA" id="ARBA00022448"/>
    </source>
</evidence>
<evidence type="ECO:0000259" key="9">
    <source>
        <dbReference type="PROSITE" id="PS50042"/>
    </source>
</evidence>
<dbReference type="PROSITE" id="PS50042">
    <property type="entry name" value="CNMP_BINDING_3"/>
    <property type="match status" value="1"/>
</dbReference>
<protein>
    <recommendedName>
        <fullName evidence="9">Cyclic nucleotide-binding domain-containing protein</fullName>
    </recommendedName>
</protein>
<dbReference type="PANTHER" id="PTHR10217">
    <property type="entry name" value="VOLTAGE AND LIGAND GATED POTASSIUM CHANNEL"/>
    <property type="match status" value="1"/>
</dbReference>
<dbReference type="GO" id="GO:0005249">
    <property type="term" value="F:voltage-gated potassium channel activity"/>
    <property type="evidence" value="ECO:0007669"/>
    <property type="project" value="TreeGrafter"/>
</dbReference>
<keyword evidence="2" id="KW-0813">Transport</keyword>
<reference evidence="10" key="1">
    <citation type="submission" date="2021-02" db="EMBL/GenBank/DDBJ databases">
        <authorList>
            <person name="Dougan E. K."/>
            <person name="Rhodes N."/>
            <person name="Thang M."/>
            <person name="Chan C."/>
        </authorList>
    </citation>
    <scope>NUCLEOTIDE SEQUENCE</scope>
</reference>
<keyword evidence="4 8" id="KW-1133">Transmembrane helix</keyword>
<dbReference type="GO" id="GO:0005886">
    <property type="term" value="C:plasma membrane"/>
    <property type="evidence" value="ECO:0007669"/>
    <property type="project" value="TreeGrafter"/>
</dbReference>
<dbReference type="InterPro" id="IPR005821">
    <property type="entry name" value="Ion_trans_dom"/>
</dbReference>
<evidence type="ECO:0000256" key="8">
    <source>
        <dbReference type="SAM" id="Phobius"/>
    </source>
</evidence>
<evidence type="ECO:0000256" key="5">
    <source>
        <dbReference type="ARBA" id="ARBA00023065"/>
    </source>
</evidence>
<dbReference type="SUPFAM" id="SSF81324">
    <property type="entry name" value="Voltage-gated potassium channels"/>
    <property type="match status" value="1"/>
</dbReference>
<evidence type="ECO:0000313" key="11">
    <source>
        <dbReference type="Proteomes" id="UP000654075"/>
    </source>
</evidence>
<dbReference type="Pfam" id="PF00520">
    <property type="entry name" value="Ion_trans"/>
    <property type="match status" value="1"/>
</dbReference>
<dbReference type="CDD" id="cd00038">
    <property type="entry name" value="CAP_ED"/>
    <property type="match status" value="1"/>
</dbReference>
<gene>
    <name evidence="10" type="ORF">PGLA1383_LOCUS57539</name>
</gene>
<feature type="compositionally biased region" description="Low complexity" evidence="7">
    <location>
        <begin position="231"/>
        <end position="242"/>
    </location>
</feature>
<accession>A0A813HYE5</accession>
<evidence type="ECO:0000256" key="4">
    <source>
        <dbReference type="ARBA" id="ARBA00022989"/>
    </source>
</evidence>
<dbReference type="EMBL" id="CAJNNV010033293">
    <property type="protein sequence ID" value="CAE8643172.1"/>
    <property type="molecule type" value="Genomic_DNA"/>
</dbReference>
<evidence type="ECO:0000256" key="6">
    <source>
        <dbReference type="ARBA" id="ARBA00023136"/>
    </source>
</evidence>
<dbReference type="OrthoDB" id="416476at2759"/>
<proteinExistence type="predicted"/>